<dbReference type="PANTHER" id="PTHR31313">
    <property type="entry name" value="TY1 ENHANCER ACTIVATOR"/>
    <property type="match status" value="1"/>
</dbReference>
<name>A0A0D2H5F5_9EURO</name>
<keyword evidence="3" id="KW-0805">Transcription regulation</keyword>
<dbReference type="GeneID" id="27712940"/>
<dbReference type="OrthoDB" id="4139475at2759"/>
<evidence type="ECO:0000259" key="8">
    <source>
        <dbReference type="SMART" id="SM00906"/>
    </source>
</evidence>
<feature type="compositionally biased region" description="Polar residues" evidence="7">
    <location>
        <begin position="136"/>
        <end position="167"/>
    </location>
</feature>
<evidence type="ECO:0000313" key="10">
    <source>
        <dbReference type="Proteomes" id="UP000053411"/>
    </source>
</evidence>
<evidence type="ECO:0000256" key="4">
    <source>
        <dbReference type="ARBA" id="ARBA00023125"/>
    </source>
</evidence>
<dbReference type="AlphaFoldDB" id="A0A0D2H5F5"/>
<proteinExistence type="predicted"/>
<keyword evidence="6" id="KW-0539">Nucleus</keyword>
<dbReference type="CDD" id="cd12148">
    <property type="entry name" value="fungal_TF_MHR"/>
    <property type="match status" value="1"/>
</dbReference>
<evidence type="ECO:0000256" key="7">
    <source>
        <dbReference type="SAM" id="MobiDB-lite"/>
    </source>
</evidence>
<evidence type="ECO:0000256" key="2">
    <source>
        <dbReference type="ARBA" id="ARBA00022833"/>
    </source>
</evidence>
<gene>
    <name evidence="9" type="ORF">Z520_07194</name>
</gene>
<dbReference type="RefSeq" id="XP_016631203.1">
    <property type="nucleotide sequence ID" value="XM_016777693.1"/>
</dbReference>
<organism evidence="9 10">
    <name type="scientific">Fonsecaea multimorphosa CBS 102226</name>
    <dbReference type="NCBI Taxonomy" id="1442371"/>
    <lineage>
        <taxon>Eukaryota</taxon>
        <taxon>Fungi</taxon>
        <taxon>Dikarya</taxon>
        <taxon>Ascomycota</taxon>
        <taxon>Pezizomycotina</taxon>
        <taxon>Eurotiomycetes</taxon>
        <taxon>Chaetothyriomycetidae</taxon>
        <taxon>Chaetothyriales</taxon>
        <taxon>Herpotrichiellaceae</taxon>
        <taxon>Fonsecaea</taxon>
    </lineage>
</organism>
<dbReference type="STRING" id="1442371.A0A0D2H5F5"/>
<sequence length="523" mass="58238">MKSTVARDPSHSQQFSAAQASSPGPALVSGTCTTLVDHQDDFLQRYLPSGCAQDLDVTDAGLLNYSDAGCNGDVENLGLWFDMTGSDIDVETDHSTSLLAPLSTDTLSDTIASGSFADQFNTLTDQGDTRIPGAMNGQSGNRRSNENSANQVMSENALSDNTRYSEQTENDPTEQLISRFGRLRVAEDGYRRYYGATSNLHLTQSPLVYCFQPTIRTIPFHGETELLRAGLQWQSDATYEDHLTNLFFAWHNSFLNIVNETVYYHHRALYRSGVSTAYFSETLQNAVMAVGASYSNRRLPDVDDPPEFFASRAKVLLEIEMDSPSMATVQALGTLSAHEAAYARDSRGWLYVGMAVQLLSDLGLHLDLDATFDSKKDSEEHTNLRRTIFWSTQALDTLWSVYSGRPCSMRYDDAPVPAAQPVRTILWKPYIDHNSTLNIAESLDPYAVGHTHIYLAQLCGKLRKISRILYTGLQTTLTDTSFFFADNMTRELQSWHHSLPDKLKVDASFDRNKPVLPAVLVLQ</sequence>
<keyword evidence="2" id="KW-0862">Zinc</keyword>
<evidence type="ECO:0000256" key="1">
    <source>
        <dbReference type="ARBA" id="ARBA00022723"/>
    </source>
</evidence>
<feature type="compositionally biased region" description="Low complexity" evidence="7">
    <location>
        <begin position="11"/>
        <end position="25"/>
    </location>
</feature>
<dbReference type="GO" id="GO:0003677">
    <property type="term" value="F:DNA binding"/>
    <property type="evidence" value="ECO:0007669"/>
    <property type="project" value="UniProtKB-KW"/>
</dbReference>
<dbReference type="Pfam" id="PF04082">
    <property type="entry name" value="Fungal_trans"/>
    <property type="match status" value="1"/>
</dbReference>
<dbReference type="VEuPathDB" id="FungiDB:Z520_07194"/>
<evidence type="ECO:0000313" key="9">
    <source>
        <dbReference type="EMBL" id="KIX97080.1"/>
    </source>
</evidence>
<evidence type="ECO:0000256" key="6">
    <source>
        <dbReference type="ARBA" id="ARBA00023242"/>
    </source>
</evidence>
<dbReference type="InterPro" id="IPR051615">
    <property type="entry name" value="Transcr_Regulatory_Elem"/>
</dbReference>
<reference evidence="9 10" key="1">
    <citation type="submission" date="2015-01" db="EMBL/GenBank/DDBJ databases">
        <title>The Genome Sequence of Fonsecaea multimorphosa CBS 102226.</title>
        <authorList>
            <consortium name="The Broad Institute Genomics Platform"/>
            <person name="Cuomo C."/>
            <person name="de Hoog S."/>
            <person name="Gorbushina A."/>
            <person name="Stielow B."/>
            <person name="Teixiera M."/>
            <person name="Abouelleil A."/>
            <person name="Chapman S.B."/>
            <person name="Priest M."/>
            <person name="Young S.K."/>
            <person name="Wortman J."/>
            <person name="Nusbaum C."/>
            <person name="Birren B."/>
        </authorList>
    </citation>
    <scope>NUCLEOTIDE SEQUENCE [LARGE SCALE GENOMIC DNA]</scope>
    <source>
        <strain evidence="9 10">CBS 102226</strain>
    </source>
</reference>
<protein>
    <recommendedName>
        <fullName evidence="8">Xylanolytic transcriptional activator regulatory domain-containing protein</fullName>
    </recommendedName>
</protein>
<keyword evidence="1" id="KW-0479">Metal-binding</keyword>
<keyword evidence="5" id="KW-0804">Transcription</keyword>
<evidence type="ECO:0000256" key="3">
    <source>
        <dbReference type="ARBA" id="ARBA00023015"/>
    </source>
</evidence>
<dbReference type="EMBL" id="KN848075">
    <property type="protein sequence ID" value="KIX97080.1"/>
    <property type="molecule type" value="Genomic_DNA"/>
</dbReference>
<feature type="region of interest" description="Disordered" evidence="7">
    <location>
        <begin position="1"/>
        <end position="25"/>
    </location>
</feature>
<accession>A0A0D2H5F5</accession>
<dbReference type="GO" id="GO:0008270">
    <property type="term" value="F:zinc ion binding"/>
    <property type="evidence" value="ECO:0007669"/>
    <property type="project" value="InterPro"/>
</dbReference>
<feature type="domain" description="Xylanolytic transcriptional activator regulatory" evidence="8">
    <location>
        <begin position="348"/>
        <end position="425"/>
    </location>
</feature>
<dbReference type="GO" id="GO:0006351">
    <property type="term" value="P:DNA-templated transcription"/>
    <property type="evidence" value="ECO:0007669"/>
    <property type="project" value="InterPro"/>
</dbReference>
<dbReference type="PANTHER" id="PTHR31313:SF77">
    <property type="entry name" value="ZN(II)2CYS6 TRANSCRIPTION FACTOR (EUROFUNG)"/>
    <property type="match status" value="1"/>
</dbReference>
<keyword evidence="4" id="KW-0238">DNA-binding</keyword>
<dbReference type="SMART" id="SM00906">
    <property type="entry name" value="Fungal_trans"/>
    <property type="match status" value="1"/>
</dbReference>
<dbReference type="InterPro" id="IPR007219">
    <property type="entry name" value="XnlR_reg_dom"/>
</dbReference>
<feature type="region of interest" description="Disordered" evidence="7">
    <location>
        <begin position="123"/>
        <end position="173"/>
    </location>
</feature>
<dbReference type="Proteomes" id="UP000053411">
    <property type="component" value="Unassembled WGS sequence"/>
</dbReference>
<keyword evidence="10" id="KW-1185">Reference proteome</keyword>
<evidence type="ECO:0000256" key="5">
    <source>
        <dbReference type="ARBA" id="ARBA00023163"/>
    </source>
</evidence>